<evidence type="ECO:0000256" key="1">
    <source>
        <dbReference type="SAM" id="MobiDB-lite"/>
    </source>
</evidence>
<keyword evidence="4" id="KW-1185">Reference proteome</keyword>
<feature type="region of interest" description="Disordered" evidence="1">
    <location>
        <begin position="16"/>
        <end position="40"/>
    </location>
</feature>
<dbReference type="InterPro" id="IPR005162">
    <property type="entry name" value="Retrotrans_gag_dom"/>
</dbReference>
<accession>A0A6D2JWK0</accession>
<dbReference type="AlphaFoldDB" id="A0A6D2JWK0"/>
<evidence type="ECO:0000313" key="3">
    <source>
        <dbReference type="EMBL" id="CAA7040964.1"/>
    </source>
</evidence>
<evidence type="ECO:0000313" key="4">
    <source>
        <dbReference type="Proteomes" id="UP000467841"/>
    </source>
</evidence>
<sequence length="421" mass="47885">METLWALGNGLGRARQTRPIGLGDAPNRHQQRQGIVPPPVQNHNFEIKLGMINLVQNKMFHGLPSEDPIDHLDEFDRLCDLTKINGVSEDAIKLRLFPMSLADKAHQWEKSLPHGTITTWDECKKAFLAKFFSTGRTAKLRSEISSFIQRNNETLLRLGRDSKATQASAHTMDSTMNHYSLLFIEVAWQDWSSTAHSIELEAHMRKDMLALNSKLDKLILAQFPAKHVNYVSGKALVKDQEGEENHMRFAIFKIDKEAIGNPQQGYKQLWTTRDILHLSNTCATTSVPPGFTQWPNHTQPSQDWDMKDMLQQLLQGQAKGSLEMNHKLCIILFTSRVCPSSYTEKRQFPSRSSPPQIAVDIDDEEGEDLVEYADIPAPNSIELEQNPEPELDRAEETETQQDKPELDRAKSKRQSKLQPTN</sequence>
<gene>
    <name evidence="3" type="ORF">MERR_LOCUS28199</name>
</gene>
<dbReference type="Pfam" id="PF03732">
    <property type="entry name" value="Retrotrans_gag"/>
    <property type="match status" value="1"/>
</dbReference>
<dbReference type="PANTHER" id="PTHR33223:SF11">
    <property type="entry name" value="ELEMENT PROTEIN, PUTATIVE-RELATED"/>
    <property type="match status" value="1"/>
</dbReference>
<evidence type="ECO:0000259" key="2">
    <source>
        <dbReference type="Pfam" id="PF03732"/>
    </source>
</evidence>
<protein>
    <recommendedName>
        <fullName evidence="2">Retrotransposon gag domain-containing protein</fullName>
    </recommendedName>
</protein>
<proteinExistence type="predicted"/>
<dbReference type="OrthoDB" id="686606at2759"/>
<feature type="domain" description="Retrotransposon gag" evidence="2">
    <location>
        <begin position="95"/>
        <end position="155"/>
    </location>
</feature>
<organism evidence="3 4">
    <name type="scientific">Microthlaspi erraticum</name>
    <dbReference type="NCBI Taxonomy" id="1685480"/>
    <lineage>
        <taxon>Eukaryota</taxon>
        <taxon>Viridiplantae</taxon>
        <taxon>Streptophyta</taxon>
        <taxon>Embryophyta</taxon>
        <taxon>Tracheophyta</taxon>
        <taxon>Spermatophyta</taxon>
        <taxon>Magnoliopsida</taxon>
        <taxon>eudicotyledons</taxon>
        <taxon>Gunneridae</taxon>
        <taxon>Pentapetalae</taxon>
        <taxon>rosids</taxon>
        <taxon>malvids</taxon>
        <taxon>Brassicales</taxon>
        <taxon>Brassicaceae</taxon>
        <taxon>Coluteocarpeae</taxon>
        <taxon>Microthlaspi</taxon>
    </lineage>
</organism>
<dbReference type="Proteomes" id="UP000467841">
    <property type="component" value="Unassembled WGS sequence"/>
</dbReference>
<name>A0A6D2JWK0_9BRAS</name>
<dbReference type="PANTHER" id="PTHR33223">
    <property type="entry name" value="CCHC-TYPE DOMAIN-CONTAINING PROTEIN"/>
    <property type="match status" value="1"/>
</dbReference>
<reference evidence="3" key="1">
    <citation type="submission" date="2020-01" db="EMBL/GenBank/DDBJ databases">
        <authorList>
            <person name="Mishra B."/>
        </authorList>
    </citation>
    <scope>NUCLEOTIDE SEQUENCE [LARGE SCALE GENOMIC DNA]</scope>
</reference>
<feature type="compositionally biased region" description="Basic and acidic residues" evidence="1">
    <location>
        <begin position="390"/>
        <end position="409"/>
    </location>
</feature>
<feature type="region of interest" description="Disordered" evidence="1">
    <location>
        <begin position="363"/>
        <end position="421"/>
    </location>
</feature>
<dbReference type="EMBL" id="CACVBM020001238">
    <property type="protein sequence ID" value="CAA7040964.1"/>
    <property type="molecule type" value="Genomic_DNA"/>
</dbReference>
<comment type="caution">
    <text evidence="3">The sequence shown here is derived from an EMBL/GenBank/DDBJ whole genome shotgun (WGS) entry which is preliminary data.</text>
</comment>